<reference evidence="2" key="1">
    <citation type="journal article" date="2017" name="Cell">
        <title>Insights into land plant evolution garnered from the Marchantia polymorpha genome.</title>
        <authorList>
            <person name="Bowman J.L."/>
            <person name="Kohchi T."/>
            <person name="Yamato K.T."/>
            <person name="Jenkins J."/>
            <person name="Shu S."/>
            <person name="Ishizaki K."/>
            <person name="Yamaoka S."/>
            <person name="Nishihama R."/>
            <person name="Nakamura Y."/>
            <person name="Berger F."/>
            <person name="Adam C."/>
            <person name="Aki S.S."/>
            <person name="Althoff F."/>
            <person name="Araki T."/>
            <person name="Arteaga-Vazquez M.A."/>
            <person name="Balasubrmanian S."/>
            <person name="Barry K."/>
            <person name="Bauer D."/>
            <person name="Boehm C.R."/>
            <person name="Briginshaw L."/>
            <person name="Caballero-Perez J."/>
            <person name="Catarino B."/>
            <person name="Chen F."/>
            <person name="Chiyoda S."/>
            <person name="Chovatia M."/>
            <person name="Davies K.M."/>
            <person name="Delmans M."/>
            <person name="Demura T."/>
            <person name="Dierschke T."/>
            <person name="Dolan L."/>
            <person name="Dorantes-Acosta A.E."/>
            <person name="Eklund D.M."/>
            <person name="Florent S.N."/>
            <person name="Flores-Sandoval E."/>
            <person name="Fujiyama A."/>
            <person name="Fukuzawa H."/>
            <person name="Galik B."/>
            <person name="Grimanelli D."/>
            <person name="Grimwood J."/>
            <person name="Grossniklaus U."/>
            <person name="Hamada T."/>
            <person name="Haseloff J."/>
            <person name="Hetherington A.J."/>
            <person name="Higo A."/>
            <person name="Hirakawa Y."/>
            <person name="Hundley H.N."/>
            <person name="Ikeda Y."/>
            <person name="Inoue K."/>
            <person name="Inoue S.I."/>
            <person name="Ishida S."/>
            <person name="Jia Q."/>
            <person name="Kakita M."/>
            <person name="Kanazawa T."/>
            <person name="Kawai Y."/>
            <person name="Kawashima T."/>
            <person name="Kennedy M."/>
            <person name="Kinose K."/>
            <person name="Kinoshita T."/>
            <person name="Kohara Y."/>
            <person name="Koide E."/>
            <person name="Komatsu K."/>
            <person name="Kopischke S."/>
            <person name="Kubo M."/>
            <person name="Kyozuka J."/>
            <person name="Lagercrantz U."/>
            <person name="Lin S.S."/>
            <person name="Lindquist E."/>
            <person name="Lipzen A.M."/>
            <person name="Lu C.W."/>
            <person name="De Luna E."/>
            <person name="Martienssen R.A."/>
            <person name="Minamino N."/>
            <person name="Mizutani M."/>
            <person name="Mizutani M."/>
            <person name="Mochizuki N."/>
            <person name="Monte I."/>
            <person name="Mosher R."/>
            <person name="Nagasaki H."/>
            <person name="Nakagami H."/>
            <person name="Naramoto S."/>
            <person name="Nishitani K."/>
            <person name="Ohtani M."/>
            <person name="Okamoto T."/>
            <person name="Okumura M."/>
            <person name="Phillips J."/>
            <person name="Pollak B."/>
            <person name="Reinders A."/>
            <person name="Rovekamp M."/>
            <person name="Sano R."/>
            <person name="Sawa S."/>
            <person name="Schmid M.W."/>
            <person name="Shirakawa M."/>
            <person name="Solano R."/>
            <person name="Spunde A."/>
            <person name="Suetsugu N."/>
            <person name="Sugano S."/>
            <person name="Sugiyama A."/>
            <person name="Sun R."/>
            <person name="Suzuki Y."/>
            <person name="Takenaka M."/>
            <person name="Takezawa D."/>
            <person name="Tomogane H."/>
            <person name="Tsuzuki M."/>
            <person name="Ueda T."/>
            <person name="Umeda M."/>
            <person name="Ward J.M."/>
            <person name="Watanabe Y."/>
            <person name="Yazaki K."/>
            <person name="Yokoyama R."/>
            <person name="Yoshitake Y."/>
            <person name="Yotsui I."/>
            <person name="Zachgo S."/>
            <person name="Schmutz J."/>
        </authorList>
    </citation>
    <scope>NUCLEOTIDE SEQUENCE [LARGE SCALE GENOMIC DNA]</scope>
    <source>
        <strain evidence="2">Tak-1</strain>
    </source>
</reference>
<dbReference type="AlphaFoldDB" id="A0A2R6XJN6"/>
<protein>
    <submittedName>
        <fullName evidence="1">Uncharacterized protein</fullName>
    </submittedName>
</protein>
<keyword evidence="2" id="KW-1185">Reference proteome</keyword>
<dbReference type="Gramene" id="Mp4g10370.1">
    <property type="protein sequence ID" value="Mp4g10370.1.cds1"/>
    <property type="gene ID" value="Mp4g10370"/>
</dbReference>
<accession>A0A2R6XJN6</accession>
<evidence type="ECO:0000313" key="2">
    <source>
        <dbReference type="Proteomes" id="UP000244005"/>
    </source>
</evidence>
<name>A0A2R6XJN6_MARPO</name>
<evidence type="ECO:0000313" key="1">
    <source>
        <dbReference type="EMBL" id="PTQ46325.1"/>
    </source>
</evidence>
<gene>
    <name evidence="1" type="ORF">MARPO_0011s0024</name>
</gene>
<dbReference type="Proteomes" id="UP000244005">
    <property type="component" value="Unassembled WGS sequence"/>
</dbReference>
<dbReference type="EMBL" id="KZ772683">
    <property type="protein sequence ID" value="PTQ46325.1"/>
    <property type="molecule type" value="Genomic_DNA"/>
</dbReference>
<sequence>MGIHICRARGRDGAMAESGCGPVQEQKGSLRHQSSFNRRTHRVHELKQTSSLVWPSVCLTFVFDPGRKSLSQRLCARAQGHNLSDRGHWASAILAGPHPRRVDDRGCRLYRRTRHSHRALRRTDIRPRPRNLAPMQSGSRGWSCCFSSSRRPAPNLSRAWRRGSSFARPSVRRFLPRMWAPFSARTEAMFGELLVWSSRCFLGRGRSKPN</sequence>
<organism evidence="1 2">
    <name type="scientific">Marchantia polymorpha</name>
    <name type="common">Common liverwort</name>
    <name type="synonym">Marchantia aquatica</name>
    <dbReference type="NCBI Taxonomy" id="3197"/>
    <lineage>
        <taxon>Eukaryota</taxon>
        <taxon>Viridiplantae</taxon>
        <taxon>Streptophyta</taxon>
        <taxon>Embryophyta</taxon>
        <taxon>Marchantiophyta</taxon>
        <taxon>Marchantiopsida</taxon>
        <taxon>Marchantiidae</taxon>
        <taxon>Marchantiales</taxon>
        <taxon>Marchantiaceae</taxon>
        <taxon>Marchantia</taxon>
    </lineage>
</organism>
<proteinExistence type="predicted"/>